<sequence>MLSLIKVNNTHIYIMSTNTRRRPKTKRKIFEGRQQLQSEYLWESFKEIIDKDIFKEFYTLISKEEQEKYLDDLVSLFIQKARTRGVPKHIVINSNAYNCILQITRKRDLAPSNFRKTITQLEICAAKKLKHTRIDIIV</sequence>
<dbReference type="EMBL" id="MN739059">
    <property type="protein sequence ID" value="QHS86656.1"/>
    <property type="molecule type" value="Genomic_DNA"/>
</dbReference>
<evidence type="ECO:0000313" key="1">
    <source>
        <dbReference type="EMBL" id="QHS86656.1"/>
    </source>
</evidence>
<accession>A0A6C0B3M4</accession>
<dbReference type="AlphaFoldDB" id="A0A6C0B3M4"/>
<reference evidence="1" key="1">
    <citation type="journal article" date="2020" name="Nature">
        <title>Giant virus diversity and host interactions through global metagenomics.</title>
        <authorList>
            <person name="Schulz F."/>
            <person name="Roux S."/>
            <person name="Paez-Espino D."/>
            <person name="Jungbluth S."/>
            <person name="Walsh D.A."/>
            <person name="Denef V.J."/>
            <person name="McMahon K.D."/>
            <person name="Konstantinidis K.T."/>
            <person name="Eloe-Fadrosh E.A."/>
            <person name="Kyrpides N.C."/>
            <person name="Woyke T."/>
        </authorList>
    </citation>
    <scope>NUCLEOTIDE SEQUENCE</scope>
    <source>
        <strain evidence="1">GVMAG-M-3300009422-16</strain>
    </source>
</reference>
<proteinExistence type="predicted"/>
<organism evidence="1">
    <name type="scientific">viral metagenome</name>
    <dbReference type="NCBI Taxonomy" id="1070528"/>
    <lineage>
        <taxon>unclassified sequences</taxon>
        <taxon>metagenomes</taxon>
        <taxon>organismal metagenomes</taxon>
    </lineage>
</organism>
<name>A0A6C0B3M4_9ZZZZ</name>
<protein>
    <submittedName>
        <fullName evidence="1">Uncharacterized protein</fullName>
    </submittedName>
</protein>